<evidence type="ECO:0000313" key="3">
    <source>
        <dbReference type="Proteomes" id="UP001498398"/>
    </source>
</evidence>
<dbReference type="SUPFAM" id="SSF50370">
    <property type="entry name" value="Ricin B-like lectins"/>
    <property type="match status" value="1"/>
</dbReference>
<dbReference type="Proteomes" id="UP001498398">
    <property type="component" value="Unassembled WGS sequence"/>
</dbReference>
<protein>
    <recommendedName>
        <fullName evidence="4">Ricin B lectin domain-containing protein</fullName>
    </recommendedName>
</protein>
<proteinExistence type="predicted"/>
<reference evidence="2 3" key="1">
    <citation type="submission" date="2024-01" db="EMBL/GenBank/DDBJ databases">
        <title>A draft genome for the cacao thread blight pathogen Marasmiellus scandens.</title>
        <authorList>
            <person name="Baruah I.K."/>
            <person name="Leung J."/>
            <person name="Bukari Y."/>
            <person name="Amoako-Attah I."/>
            <person name="Meinhardt L.W."/>
            <person name="Bailey B.A."/>
            <person name="Cohen S.P."/>
        </authorList>
    </citation>
    <scope>NUCLEOTIDE SEQUENCE [LARGE SCALE GENOMIC DNA]</scope>
    <source>
        <strain evidence="2 3">GH-19</strain>
    </source>
</reference>
<name>A0ABR1JIG3_9AGAR</name>
<evidence type="ECO:0000313" key="2">
    <source>
        <dbReference type="EMBL" id="KAK7461055.1"/>
    </source>
</evidence>
<dbReference type="PROSITE" id="PS50231">
    <property type="entry name" value="RICIN_B_LECTIN"/>
    <property type="match status" value="1"/>
</dbReference>
<keyword evidence="3" id="KW-1185">Reference proteome</keyword>
<evidence type="ECO:0008006" key="4">
    <source>
        <dbReference type="Google" id="ProtNLM"/>
    </source>
</evidence>
<feature type="chain" id="PRO_5047128203" description="Ricin B lectin domain-containing protein" evidence="1">
    <location>
        <begin position="22"/>
        <end position="175"/>
    </location>
</feature>
<dbReference type="Gene3D" id="2.80.10.50">
    <property type="match status" value="1"/>
</dbReference>
<keyword evidence="1" id="KW-0732">Signal</keyword>
<sequence>MSFRVAALSLLALAASSTVVAQNTCTPGPSTSGSIVNSGNANLEWGVPSAAPSTAVVSSSFRGLSAQDWKIELNGDFAPVFIIRDISNNDLVISSPNGNDLELQTADGEFGGSVAQTWLIRCNTCDADGLAGDGCVFEALGPEQNRCAEIGDSAGAPLTITNCDGSEKQSFAIIA</sequence>
<gene>
    <name evidence="2" type="ORF">VKT23_008983</name>
</gene>
<accession>A0ABR1JIG3</accession>
<dbReference type="InterPro" id="IPR035992">
    <property type="entry name" value="Ricin_B-like_lectins"/>
</dbReference>
<dbReference type="EMBL" id="JBANRG010000014">
    <property type="protein sequence ID" value="KAK7461055.1"/>
    <property type="molecule type" value="Genomic_DNA"/>
</dbReference>
<feature type="signal peptide" evidence="1">
    <location>
        <begin position="1"/>
        <end position="21"/>
    </location>
</feature>
<organism evidence="2 3">
    <name type="scientific">Marasmiellus scandens</name>
    <dbReference type="NCBI Taxonomy" id="2682957"/>
    <lineage>
        <taxon>Eukaryota</taxon>
        <taxon>Fungi</taxon>
        <taxon>Dikarya</taxon>
        <taxon>Basidiomycota</taxon>
        <taxon>Agaricomycotina</taxon>
        <taxon>Agaricomycetes</taxon>
        <taxon>Agaricomycetidae</taxon>
        <taxon>Agaricales</taxon>
        <taxon>Marasmiineae</taxon>
        <taxon>Omphalotaceae</taxon>
        <taxon>Marasmiellus</taxon>
    </lineage>
</organism>
<evidence type="ECO:0000256" key="1">
    <source>
        <dbReference type="SAM" id="SignalP"/>
    </source>
</evidence>
<comment type="caution">
    <text evidence="2">The sequence shown here is derived from an EMBL/GenBank/DDBJ whole genome shotgun (WGS) entry which is preliminary data.</text>
</comment>